<feature type="domain" description="Calcineurin-like phosphoesterase" evidence="1">
    <location>
        <begin position="48"/>
        <end position="204"/>
    </location>
</feature>
<dbReference type="InterPro" id="IPR051158">
    <property type="entry name" value="Metallophosphoesterase_sf"/>
</dbReference>
<organism evidence="2 3">
    <name type="scientific">Neobacillus bataviensis LMG 21833</name>
    <dbReference type="NCBI Taxonomy" id="1117379"/>
    <lineage>
        <taxon>Bacteria</taxon>
        <taxon>Bacillati</taxon>
        <taxon>Bacillota</taxon>
        <taxon>Bacilli</taxon>
        <taxon>Bacillales</taxon>
        <taxon>Bacillaceae</taxon>
        <taxon>Neobacillus</taxon>
    </lineage>
</organism>
<dbReference type="EMBL" id="AJLS01000055">
    <property type="protein sequence ID" value="EKN69630.1"/>
    <property type="molecule type" value="Genomic_DNA"/>
</dbReference>
<proteinExistence type="predicted"/>
<evidence type="ECO:0000313" key="2">
    <source>
        <dbReference type="EMBL" id="EKN69630.1"/>
    </source>
</evidence>
<dbReference type="STRING" id="1117379.BABA_09396"/>
<dbReference type="Gene3D" id="3.60.21.10">
    <property type="match status" value="1"/>
</dbReference>
<dbReference type="InterPro" id="IPR029052">
    <property type="entry name" value="Metallo-depent_PP-like"/>
</dbReference>
<dbReference type="Proteomes" id="UP000006316">
    <property type="component" value="Unassembled WGS sequence"/>
</dbReference>
<sequence length="262" mass="29146">MILFWFGLFILIGGFLLLLYMVREAFLNKVVEQELVFSDFPASFGKVTIFFISDIHKRTISDLIIDKVKGKADLVIIGGDLTEKGVPFEKVKTNLVKLKQVGPVYFVWGNNDYEVDFRKLDAILLDLGVKVLANTAVTFESPLGEKLCLLGVDDMSQERDRLDLALLDAEVNSFKIMASHIPAIMKKIIPEHEIRLVLSGHTHGGQIHLFGYSPYKKGGIKKLNNTILFISNGYGTTALPLRLGAPAESHLITLQRGTEKSG</sequence>
<dbReference type="OrthoDB" id="9780884at2"/>
<protein>
    <submittedName>
        <fullName evidence="2">Phosphoesterase</fullName>
    </submittedName>
</protein>
<dbReference type="GO" id="GO:0016020">
    <property type="term" value="C:membrane"/>
    <property type="evidence" value="ECO:0007669"/>
    <property type="project" value="GOC"/>
</dbReference>
<comment type="caution">
    <text evidence="2">The sequence shown here is derived from an EMBL/GenBank/DDBJ whole genome shotgun (WGS) entry which is preliminary data.</text>
</comment>
<dbReference type="AlphaFoldDB" id="K6CES3"/>
<dbReference type="SUPFAM" id="SSF56300">
    <property type="entry name" value="Metallo-dependent phosphatases"/>
    <property type="match status" value="1"/>
</dbReference>
<dbReference type="InterPro" id="IPR004843">
    <property type="entry name" value="Calcineurin-like_PHP"/>
</dbReference>
<dbReference type="eggNOG" id="COG1408">
    <property type="taxonomic scope" value="Bacteria"/>
</dbReference>
<dbReference type="GO" id="GO:0009245">
    <property type="term" value="P:lipid A biosynthetic process"/>
    <property type="evidence" value="ECO:0007669"/>
    <property type="project" value="TreeGrafter"/>
</dbReference>
<dbReference type="PANTHER" id="PTHR31302:SF32">
    <property type="entry name" value="PHOSPHOESTERASE"/>
    <property type="match status" value="1"/>
</dbReference>
<gene>
    <name evidence="2" type="ORF">BABA_09396</name>
</gene>
<keyword evidence="3" id="KW-1185">Reference proteome</keyword>
<dbReference type="PANTHER" id="PTHR31302">
    <property type="entry name" value="TRANSMEMBRANE PROTEIN WITH METALLOPHOSPHOESTERASE DOMAIN-RELATED"/>
    <property type="match status" value="1"/>
</dbReference>
<dbReference type="GO" id="GO:0008758">
    <property type="term" value="F:UDP-2,3-diacylglucosamine hydrolase activity"/>
    <property type="evidence" value="ECO:0007669"/>
    <property type="project" value="TreeGrafter"/>
</dbReference>
<dbReference type="Pfam" id="PF00149">
    <property type="entry name" value="Metallophos"/>
    <property type="match status" value="1"/>
</dbReference>
<accession>K6CES3</accession>
<evidence type="ECO:0000259" key="1">
    <source>
        <dbReference type="Pfam" id="PF00149"/>
    </source>
</evidence>
<dbReference type="RefSeq" id="WP_007084898.1">
    <property type="nucleotide sequence ID" value="NZ_AJLS01000055.1"/>
</dbReference>
<dbReference type="PATRIC" id="fig|1117379.3.peg.1962"/>
<evidence type="ECO:0000313" key="3">
    <source>
        <dbReference type="Proteomes" id="UP000006316"/>
    </source>
</evidence>
<name>K6CES3_9BACI</name>
<reference evidence="2 3" key="1">
    <citation type="journal article" date="2012" name="Front. Microbiol.">
        <title>Redundancy and modularity in membrane-associated dissimilatory nitrate reduction in Bacillus.</title>
        <authorList>
            <person name="Heylen K."/>
            <person name="Keltjens J."/>
        </authorList>
    </citation>
    <scope>NUCLEOTIDE SEQUENCE [LARGE SCALE GENOMIC DNA]</scope>
    <source>
        <strain evidence="3">LMG 21833T</strain>
    </source>
</reference>